<reference evidence="3" key="1">
    <citation type="journal article" date="2019" name="Int. J. Syst. Evol. Microbiol.">
        <title>The Global Catalogue of Microorganisms (GCM) 10K type strain sequencing project: providing services to taxonomists for standard genome sequencing and annotation.</title>
        <authorList>
            <consortium name="The Broad Institute Genomics Platform"/>
            <consortium name="The Broad Institute Genome Sequencing Center for Infectious Disease"/>
            <person name="Wu L."/>
            <person name="Ma J."/>
        </authorList>
    </citation>
    <scope>NUCLEOTIDE SEQUENCE [LARGE SCALE GENOMIC DNA]</scope>
    <source>
        <strain evidence="3">IBRC-M 10813</strain>
    </source>
</reference>
<evidence type="ECO:0000256" key="1">
    <source>
        <dbReference type="SAM" id="MobiDB-lite"/>
    </source>
</evidence>
<protein>
    <submittedName>
        <fullName evidence="2">Uncharacterized protein</fullName>
    </submittedName>
</protein>
<dbReference type="Proteomes" id="UP001595843">
    <property type="component" value="Unassembled WGS sequence"/>
</dbReference>
<proteinExistence type="predicted"/>
<sequence length="40" mass="4314">MESRTKPPSPGALPGVRDALSRGVLQADRPVLLNSRRDEA</sequence>
<gene>
    <name evidence="2" type="ORF">ACFOUO_01055</name>
</gene>
<keyword evidence="3" id="KW-1185">Reference proteome</keyword>
<comment type="caution">
    <text evidence="2">The sequence shown here is derived from an EMBL/GenBank/DDBJ whole genome shotgun (WGS) entry which is preliminary data.</text>
</comment>
<evidence type="ECO:0000313" key="2">
    <source>
        <dbReference type="EMBL" id="MFC4075393.1"/>
    </source>
</evidence>
<organism evidence="2 3">
    <name type="scientific">Salinithrix halophila</name>
    <dbReference type="NCBI Taxonomy" id="1485204"/>
    <lineage>
        <taxon>Bacteria</taxon>
        <taxon>Bacillati</taxon>
        <taxon>Bacillota</taxon>
        <taxon>Bacilli</taxon>
        <taxon>Bacillales</taxon>
        <taxon>Thermoactinomycetaceae</taxon>
        <taxon>Salinithrix</taxon>
    </lineage>
</organism>
<feature type="region of interest" description="Disordered" evidence="1">
    <location>
        <begin position="1"/>
        <end position="22"/>
    </location>
</feature>
<name>A0ABV8JAL6_9BACL</name>
<accession>A0ABV8JAL6</accession>
<dbReference type="EMBL" id="JBHSAP010000004">
    <property type="protein sequence ID" value="MFC4075393.1"/>
    <property type="molecule type" value="Genomic_DNA"/>
</dbReference>
<evidence type="ECO:0000313" key="3">
    <source>
        <dbReference type="Proteomes" id="UP001595843"/>
    </source>
</evidence>